<dbReference type="STRING" id="914234.M2R8L2"/>
<proteinExistence type="predicted"/>
<dbReference type="AlphaFoldDB" id="M2R8L2"/>
<accession>M2R8L2</accession>
<gene>
    <name evidence="2" type="ORF">CERSUDRAFT_116547</name>
</gene>
<protein>
    <recommendedName>
        <fullName evidence="4">F-box domain-containing protein</fullName>
    </recommendedName>
</protein>
<dbReference type="SUPFAM" id="SSF52047">
    <property type="entry name" value="RNI-like"/>
    <property type="match status" value="1"/>
</dbReference>
<dbReference type="InterPro" id="IPR032675">
    <property type="entry name" value="LRR_dom_sf"/>
</dbReference>
<sequence length="537" mass="60958">MHRCLQISEILYLVLRVLQGDPEDHYIALHPSTLAALARTCRAFREPALNILWERQNNIVGIIQCLPSGCWEYRHVREGRKGEMLSFMRSLVPRDWIRFIYYARKIKYLELSGKGSDHRDRFPSDAALLDLSTYRVSGALFPCLRKLSLFEVKSGYWNIMNIFVSPVLKILNVYDSGFGKRPSERDVTSLLSDIVRISSDLSTLKLELQGPDNRPNSIPFILEDLRALRDVNLDLPDDRLAAGASFAWLRSLPNLTCLTLRDDGLPVDLNLASKTISSSKFTSLKNLSIEICNLSPTYAMLQVFSGVPLKTLNIRVADCEERPILGSDVQELLETVARCCPHTSLRSFSIDLDVLAESYEQIRLRSSHIQSLLVFKNVTEVTLETGFCLEIGDDQFKDIIMAWPQLSRLSIHVPRTWSREFRPMLTQASLEMLAVHCPLLRHLVINFDATQMSQPTQGYGMGRLLEFLNVEWSPIERPEDAAAFLSAVFPQLTSITSMASYVVNRTYERRWADVSKALECGRMMRSVTGMEARPSGC</sequence>
<dbReference type="Gene3D" id="3.80.10.10">
    <property type="entry name" value="Ribonuclease Inhibitor"/>
    <property type="match status" value="1"/>
</dbReference>
<name>M2R8L2_CERS8</name>
<dbReference type="Proteomes" id="UP000016930">
    <property type="component" value="Unassembled WGS sequence"/>
</dbReference>
<dbReference type="OrthoDB" id="2757320at2759"/>
<keyword evidence="1" id="KW-0732">Signal</keyword>
<dbReference type="HOGENOM" id="CLU_021164_0_2_1"/>
<organism evidence="2 3">
    <name type="scientific">Ceriporiopsis subvermispora (strain B)</name>
    <name type="common">White-rot fungus</name>
    <name type="synonym">Gelatoporia subvermispora</name>
    <dbReference type="NCBI Taxonomy" id="914234"/>
    <lineage>
        <taxon>Eukaryota</taxon>
        <taxon>Fungi</taxon>
        <taxon>Dikarya</taxon>
        <taxon>Basidiomycota</taxon>
        <taxon>Agaricomycotina</taxon>
        <taxon>Agaricomycetes</taxon>
        <taxon>Polyporales</taxon>
        <taxon>Gelatoporiaceae</taxon>
        <taxon>Gelatoporia</taxon>
    </lineage>
</organism>
<keyword evidence="3" id="KW-1185">Reference proteome</keyword>
<feature type="chain" id="PRO_5004024627" description="F-box domain-containing protein" evidence="1">
    <location>
        <begin position="21"/>
        <end position="537"/>
    </location>
</feature>
<evidence type="ECO:0000256" key="1">
    <source>
        <dbReference type="SAM" id="SignalP"/>
    </source>
</evidence>
<evidence type="ECO:0000313" key="2">
    <source>
        <dbReference type="EMBL" id="EMD35041.1"/>
    </source>
</evidence>
<dbReference type="EMBL" id="KB445801">
    <property type="protein sequence ID" value="EMD35041.1"/>
    <property type="molecule type" value="Genomic_DNA"/>
</dbReference>
<evidence type="ECO:0008006" key="4">
    <source>
        <dbReference type="Google" id="ProtNLM"/>
    </source>
</evidence>
<feature type="signal peptide" evidence="1">
    <location>
        <begin position="1"/>
        <end position="20"/>
    </location>
</feature>
<reference evidence="2 3" key="1">
    <citation type="journal article" date="2012" name="Proc. Natl. Acad. Sci. U.S.A.">
        <title>Comparative genomics of Ceriporiopsis subvermispora and Phanerochaete chrysosporium provide insight into selective ligninolysis.</title>
        <authorList>
            <person name="Fernandez-Fueyo E."/>
            <person name="Ruiz-Duenas F.J."/>
            <person name="Ferreira P."/>
            <person name="Floudas D."/>
            <person name="Hibbett D.S."/>
            <person name="Canessa P."/>
            <person name="Larrondo L.F."/>
            <person name="James T.Y."/>
            <person name="Seelenfreund D."/>
            <person name="Lobos S."/>
            <person name="Polanco R."/>
            <person name="Tello M."/>
            <person name="Honda Y."/>
            <person name="Watanabe T."/>
            <person name="Watanabe T."/>
            <person name="Ryu J.S."/>
            <person name="Kubicek C.P."/>
            <person name="Schmoll M."/>
            <person name="Gaskell J."/>
            <person name="Hammel K.E."/>
            <person name="St John F.J."/>
            <person name="Vanden Wymelenberg A."/>
            <person name="Sabat G."/>
            <person name="Splinter BonDurant S."/>
            <person name="Syed K."/>
            <person name="Yadav J.S."/>
            <person name="Doddapaneni H."/>
            <person name="Subramanian V."/>
            <person name="Lavin J.L."/>
            <person name="Oguiza J.A."/>
            <person name="Perez G."/>
            <person name="Pisabarro A.G."/>
            <person name="Ramirez L."/>
            <person name="Santoyo F."/>
            <person name="Master E."/>
            <person name="Coutinho P.M."/>
            <person name="Henrissat B."/>
            <person name="Lombard V."/>
            <person name="Magnuson J.K."/>
            <person name="Kuees U."/>
            <person name="Hori C."/>
            <person name="Igarashi K."/>
            <person name="Samejima M."/>
            <person name="Held B.W."/>
            <person name="Barry K.W."/>
            <person name="LaButti K.M."/>
            <person name="Lapidus A."/>
            <person name="Lindquist E.A."/>
            <person name="Lucas S.M."/>
            <person name="Riley R."/>
            <person name="Salamov A.A."/>
            <person name="Hoffmeister D."/>
            <person name="Schwenk D."/>
            <person name="Hadar Y."/>
            <person name="Yarden O."/>
            <person name="de Vries R.P."/>
            <person name="Wiebenga A."/>
            <person name="Stenlid J."/>
            <person name="Eastwood D."/>
            <person name="Grigoriev I.V."/>
            <person name="Berka R.M."/>
            <person name="Blanchette R.A."/>
            <person name="Kersten P."/>
            <person name="Martinez A.T."/>
            <person name="Vicuna R."/>
            <person name="Cullen D."/>
        </authorList>
    </citation>
    <scope>NUCLEOTIDE SEQUENCE [LARGE SCALE GENOMIC DNA]</scope>
    <source>
        <strain evidence="2 3">B</strain>
    </source>
</reference>
<evidence type="ECO:0000313" key="3">
    <source>
        <dbReference type="Proteomes" id="UP000016930"/>
    </source>
</evidence>